<proteinExistence type="predicted"/>
<dbReference type="EMBL" id="ML170166">
    <property type="protein sequence ID" value="TDL24463.1"/>
    <property type="molecule type" value="Genomic_DNA"/>
</dbReference>
<evidence type="ECO:0008006" key="3">
    <source>
        <dbReference type="Google" id="ProtNLM"/>
    </source>
</evidence>
<dbReference type="AlphaFoldDB" id="A0A4Y7Q9X7"/>
<protein>
    <recommendedName>
        <fullName evidence="3">F-box domain-containing protein</fullName>
    </recommendedName>
</protein>
<accession>A0A4Y7Q9X7</accession>
<dbReference type="STRING" id="50990.A0A4Y7Q9X7"/>
<dbReference type="OrthoDB" id="3357519at2759"/>
<dbReference type="VEuPathDB" id="FungiDB:BD410DRAFT_89964"/>
<dbReference type="Proteomes" id="UP000294933">
    <property type="component" value="Unassembled WGS sequence"/>
</dbReference>
<reference evidence="1 2" key="1">
    <citation type="submission" date="2018-06" db="EMBL/GenBank/DDBJ databases">
        <title>A transcriptomic atlas of mushroom development highlights an independent origin of complex multicellularity.</title>
        <authorList>
            <consortium name="DOE Joint Genome Institute"/>
            <person name="Krizsan K."/>
            <person name="Almasi E."/>
            <person name="Merenyi Z."/>
            <person name="Sahu N."/>
            <person name="Viragh M."/>
            <person name="Koszo T."/>
            <person name="Mondo S."/>
            <person name="Kiss B."/>
            <person name="Balint B."/>
            <person name="Kues U."/>
            <person name="Barry K."/>
            <person name="Hegedus J.C."/>
            <person name="Henrissat B."/>
            <person name="Johnson J."/>
            <person name="Lipzen A."/>
            <person name="Ohm R."/>
            <person name="Nagy I."/>
            <person name="Pangilinan J."/>
            <person name="Yan J."/>
            <person name="Xiong Y."/>
            <person name="Grigoriev I.V."/>
            <person name="Hibbett D.S."/>
            <person name="Nagy L.G."/>
        </authorList>
    </citation>
    <scope>NUCLEOTIDE SEQUENCE [LARGE SCALE GENOMIC DNA]</scope>
    <source>
        <strain evidence="1 2">SZMC22713</strain>
    </source>
</reference>
<evidence type="ECO:0000313" key="1">
    <source>
        <dbReference type="EMBL" id="TDL24463.1"/>
    </source>
</evidence>
<gene>
    <name evidence="1" type="ORF">BD410DRAFT_89964</name>
</gene>
<name>A0A4Y7Q9X7_9AGAM</name>
<organism evidence="1 2">
    <name type="scientific">Rickenella mellea</name>
    <dbReference type="NCBI Taxonomy" id="50990"/>
    <lineage>
        <taxon>Eukaryota</taxon>
        <taxon>Fungi</taxon>
        <taxon>Dikarya</taxon>
        <taxon>Basidiomycota</taxon>
        <taxon>Agaricomycotina</taxon>
        <taxon>Agaricomycetes</taxon>
        <taxon>Hymenochaetales</taxon>
        <taxon>Rickenellaceae</taxon>
        <taxon>Rickenella</taxon>
    </lineage>
</organism>
<evidence type="ECO:0000313" key="2">
    <source>
        <dbReference type="Proteomes" id="UP000294933"/>
    </source>
</evidence>
<sequence>MVDGPLRGFNTEKINKLISFLEASRDDIPIPSMDVPIRANLNPTDRFQALSTALIDLKRLKTALRKTADVIENAIVNVEEEAIPLSLQCGIRTLPGETIQRIFELACEGGNGQDPGPHHKFPIKLSHINRRFRSLALQAPYIWANLSTQLTAEGLRAFITRSKSVDLSIYIYDSSDAHGSGHGEPPLEDFLHTIIQHKERWSEFQYHRYSTNSDYGYSHPALDAYRSLKLPRLQSLAYKKYNFCSIWEGSHRRQPRTFFASWTMPKLYRFQGRNSPVPFKGIGKTLTTCTLHFASDGEDDARNLYGSLEALESIPQLKHLTLKLSDECKCSDAPLVRSILLRQLVSFEIDLAEALDWNLLTNLLSVLKMPMLLHMSAIVKVRGGDGDLISFAIMSAAQEYPKLTTFALEATHMIFHDSVLVSLAESLPSLHEVSFRGLGLCEGNFLGRRQPPSWRSLRVEGLGLADQKGVKKLVELMAKGPHWDDFRFYFVDRSGVSQVLPGLRLLLGDKLHYES</sequence>
<keyword evidence="2" id="KW-1185">Reference proteome</keyword>